<feature type="non-terminal residue" evidence="2">
    <location>
        <position position="210"/>
    </location>
</feature>
<feature type="compositionally biased region" description="Low complexity" evidence="1">
    <location>
        <begin position="33"/>
        <end position="47"/>
    </location>
</feature>
<feature type="compositionally biased region" description="Polar residues" evidence="1">
    <location>
        <begin position="48"/>
        <end position="62"/>
    </location>
</feature>
<sequence>TQSLKRKKKDDDDDADDFTKHKRFQAGTGGRVSNSDSQKQSKQSTKSGPTHNITSGSKQRPVTGSDKPMTDEELARLIFEQENPEANLDLELIAAEEAELKKEHVEAINSGKIQKPAKSTTKPKEKGILIKEATVADQSLPVKKVYSEDEYTSKGKSKVDEHPEKGWDKKKSTTSDKDQVVKEKKTEAAISDKAHVAEPQKEILTSDKAQ</sequence>
<organism evidence="2 3">
    <name type="scientific">Rhizophagus irregularis</name>
    <dbReference type="NCBI Taxonomy" id="588596"/>
    <lineage>
        <taxon>Eukaryota</taxon>
        <taxon>Fungi</taxon>
        <taxon>Fungi incertae sedis</taxon>
        <taxon>Mucoromycota</taxon>
        <taxon>Glomeromycotina</taxon>
        <taxon>Glomeromycetes</taxon>
        <taxon>Glomerales</taxon>
        <taxon>Glomeraceae</taxon>
        <taxon>Rhizophagus</taxon>
    </lineage>
</organism>
<reference evidence="2 3" key="1">
    <citation type="submission" date="2017-10" db="EMBL/GenBank/DDBJ databases">
        <title>Extensive intraspecific genome diversity in a model arbuscular mycorrhizal fungus.</title>
        <authorList>
            <person name="Chen E.C.H."/>
            <person name="Morin E."/>
            <person name="Baudet D."/>
            <person name="Noel J."/>
            <person name="Ndikumana S."/>
            <person name="Charron P."/>
            <person name="St-Onge C."/>
            <person name="Giorgi J."/>
            <person name="Grigoriev I.V."/>
            <person name="Roux C."/>
            <person name="Martin F.M."/>
            <person name="Corradi N."/>
        </authorList>
    </citation>
    <scope>NUCLEOTIDE SEQUENCE [LARGE SCALE GENOMIC DNA]</scope>
    <source>
        <strain evidence="2 3">A1</strain>
    </source>
</reference>
<comment type="caution">
    <text evidence="2">The sequence shown here is derived from an EMBL/GenBank/DDBJ whole genome shotgun (WGS) entry which is preliminary data.</text>
</comment>
<gene>
    <name evidence="2" type="ORF">RhiirA1_405848</name>
</gene>
<dbReference type="Proteomes" id="UP000232688">
    <property type="component" value="Unassembled WGS sequence"/>
</dbReference>
<accession>A0A2N0QIG0</accession>
<dbReference type="EMBL" id="LLXH01008934">
    <property type="protein sequence ID" value="PKC50836.1"/>
    <property type="molecule type" value="Genomic_DNA"/>
</dbReference>
<evidence type="ECO:0000313" key="3">
    <source>
        <dbReference type="Proteomes" id="UP000232688"/>
    </source>
</evidence>
<proteinExistence type="predicted"/>
<feature type="region of interest" description="Disordered" evidence="1">
    <location>
        <begin position="1"/>
        <end position="80"/>
    </location>
</feature>
<reference evidence="2 3" key="2">
    <citation type="submission" date="2017-10" db="EMBL/GenBank/DDBJ databases">
        <title>Genome analyses suggest a sexual origin of heterokaryosis in a supposedly ancient asexual fungus.</title>
        <authorList>
            <person name="Corradi N."/>
            <person name="Sedzielewska K."/>
            <person name="Noel J."/>
            <person name="Charron P."/>
            <person name="Farinelli L."/>
            <person name="Marton T."/>
            <person name="Kruger M."/>
            <person name="Pelin A."/>
            <person name="Brachmann A."/>
            <person name="Corradi N."/>
        </authorList>
    </citation>
    <scope>NUCLEOTIDE SEQUENCE [LARGE SCALE GENOMIC DNA]</scope>
    <source>
        <strain evidence="2 3">A1</strain>
    </source>
</reference>
<feature type="non-terminal residue" evidence="2">
    <location>
        <position position="1"/>
    </location>
</feature>
<feature type="region of interest" description="Disordered" evidence="1">
    <location>
        <begin position="145"/>
        <end position="210"/>
    </location>
</feature>
<evidence type="ECO:0000313" key="2">
    <source>
        <dbReference type="EMBL" id="PKC50836.1"/>
    </source>
</evidence>
<dbReference type="AlphaFoldDB" id="A0A2N0QIG0"/>
<name>A0A2N0QIG0_9GLOM</name>
<dbReference type="VEuPathDB" id="FungiDB:RhiirA1_405848"/>
<evidence type="ECO:0000256" key="1">
    <source>
        <dbReference type="SAM" id="MobiDB-lite"/>
    </source>
</evidence>
<protein>
    <submittedName>
        <fullName evidence="2">Uncharacterized protein</fullName>
    </submittedName>
</protein>